<reference evidence="4" key="1">
    <citation type="submission" date="2016-10" db="EMBL/GenBank/DDBJ databases">
        <authorList>
            <person name="Varghese N."/>
            <person name="Submissions S."/>
        </authorList>
    </citation>
    <scope>NUCLEOTIDE SEQUENCE [LARGE SCALE GENOMIC DNA]</scope>
    <source>
        <strain evidence="4">DSM 45460</strain>
    </source>
</reference>
<dbReference type="PROSITE" id="PS00893">
    <property type="entry name" value="NUDIX_BOX"/>
    <property type="match status" value="1"/>
</dbReference>
<dbReference type="CDD" id="cd04662">
    <property type="entry name" value="NUDIX_Hydrolase"/>
    <property type="match status" value="1"/>
</dbReference>
<dbReference type="EMBL" id="FNFM01000008">
    <property type="protein sequence ID" value="SDK44727.1"/>
    <property type="molecule type" value="Genomic_DNA"/>
</dbReference>
<dbReference type="Gene3D" id="3.90.79.10">
    <property type="entry name" value="Nucleoside Triphosphate Pyrophosphohydrolase"/>
    <property type="match status" value="1"/>
</dbReference>
<organism evidence="3 4">
    <name type="scientific">Actinopolyspora mzabensis</name>
    <dbReference type="NCBI Taxonomy" id="995066"/>
    <lineage>
        <taxon>Bacteria</taxon>
        <taxon>Bacillati</taxon>
        <taxon>Actinomycetota</taxon>
        <taxon>Actinomycetes</taxon>
        <taxon>Actinopolysporales</taxon>
        <taxon>Actinopolysporaceae</taxon>
        <taxon>Actinopolyspora</taxon>
    </lineage>
</organism>
<evidence type="ECO:0000256" key="1">
    <source>
        <dbReference type="ARBA" id="ARBA00022801"/>
    </source>
</evidence>
<dbReference type="GO" id="GO:0004081">
    <property type="term" value="F:bis(5'-nucleosyl)-tetraphosphatase (asymmetrical) activity"/>
    <property type="evidence" value="ECO:0007669"/>
    <property type="project" value="TreeGrafter"/>
</dbReference>
<dbReference type="PROSITE" id="PS51462">
    <property type="entry name" value="NUDIX"/>
    <property type="match status" value="1"/>
</dbReference>
<gene>
    <name evidence="3" type="ORF">SAMN04487820_10820</name>
</gene>
<dbReference type="OrthoDB" id="954553at2"/>
<sequence length="160" mass="17979">MVRTSAGILVFRRRESGAEVLLGHMGGPLWSSRDRGAWSVPKGEYTPDETAWSAAWREFREELGMEPPDGRFESLGSARQSGGKVVTVWAVPGEIDPRSMVPGTFTMEWPKGSGRIREFPELDRVAWFDLDRAGSRILPAQRVFLERLADLFEADPGEWD</sequence>
<keyword evidence="1 3" id="KW-0378">Hydrolase</keyword>
<dbReference type="InterPro" id="IPR051325">
    <property type="entry name" value="Nudix_hydrolase_domain"/>
</dbReference>
<feature type="domain" description="Nudix hydrolase" evidence="2">
    <location>
        <begin position="1"/>
        <end position="150"/>
    </location>
</feature>
<dbReference type="AlphaFoldDB" id="A0A1G9BZ63"/>
<evidence type="ECO:0000259" key="2">
    <source>
        <dbReference type="PROSITE" id="PS51462"/>
    </source>
</evidence>
<dbReference type="PANTHER" id="PTHR21340">
    <property type="entry name" value="DIADENOSINE 5,5-P1,P4-TETRAPHOSPHATE PYROPHOSPHOHYDROLASE MUTT"/>
    <property type="match status" value="1"/>
</dbReference>
<dbReference type="InterPro" id="IPR000086">
    <property type="entry name" value="NUDIX_hydrolase_dom"/>
</dbReference>
<dbReference type="InterPro" id="IPR015797">
    <property type="entry name" value="NUDIX_hydrolase-like_dom_sf"/>
</dbReference>
<dbReference type="InterPro" id="IPR020084">
    <property type="entry name" value="NUDIX_hydrolase_CS"/>
</dbReference>
<evidence type="ECO:0000313" key="3">
    <source>
        <dbReference type="EMBL" id="SDK44727.1"/>
    </source>
</evidence>
<dbReference type="GO" id="GO:0006754">
    <property type="term" value="P:ATP biosynthetic process"/>
    <property type="evidence" value="ECO:0007669"/>
    <property type="project" value="TreeGrafter"/>
</dbReference>
<protein>
    <submittedName>
        <fullName evidence="3">Predicted NTP pyrophosphohydrolase, NUDIX family</fullName>
    </submittedName>
</protein>
<name>A0A1G9BZ63_ACTMZ</name>
<dbReference type="Proteomes" id="UP000199213">
    <property type="component" value="Unassembled WGS sequence"/>
</dbReference>
<keyword evidence="4" id="KW-1185">Reference proteome</keyword>
<dbReference type="SUPFAM" id="SSF55811">
    <property type="entry name" value="Nudix"/>
    <property type="match status" value="1"/>
</dbReference>
<dbReference type="PANTHER" id="PTHR21340:SF7">
    <property type="entry name" value="NUDIX HYDROLASE DOMAIN-CONTAINING PROTEIN"/>
    <property type="match status" value="1"/>
</dbReference>
<dbReference type="RefSeq" id="WP_092628843.1">
    <property type="nucleotide sequence ID" value="NZ_FNFM01000008.1"/>
</dbReference>
<dbReference type="GO" id="GO:0006167">
    <property type="term" value="P:AMP biosynthetic process"/>
    <property type="evidence" value="ECO:0007669"/>
    <property type="project" value="TreeGrafter"/>
</dbReference>
<evidence type="ECO:0000313" key="4">
    <source>
        <dbReference type="Proteomes" id="UP000199213"/>
    </source>
</evidence>
<dbReference type="Pfam" id="PF00293">
    <property type="entry name" value="NUDIX"/>
    <property type="match status" value="1"/>
</dbReference>
<accession>A0A1G9BZ63</accession>
<proteinExistence type="predicted"/>